<evidence type="ECO:0000313" key="1">
    <source>
        <dbReference type="EMBL" id="KAI3771772.1"/>
    </source>
</evidence>
<dbReference type="Proteomes" id="UP001055879">
    <property type="component" value="Linkage Group LG01"/>
</dbReference>
<organism evidence="1 2">
    <name type="scientific">Arctium lappa</name>
    <name type="common">Greater burdock</name>
    <name type="synonym">Lappa major</name>
    <dbReference type="NCBI Taxonomy" id="4217"/>
    <lineage>
        <taxon>Eukaryota</taxon>
        <taxon>Viridiplantae</taxon>
        <taxon>Streptophyta</taxon>
        <taxon>Embryophyta</taxon>
        <taxon>Tracheophyta</taxon>
        <taxon>Spermatophyta</taxon>
        <taxon>Magnoliopsida</taxon>
        <taxon>eudicotyledons</taxon>
        <taxon>Gunneridae</taxon>
        <taxon>Pentapetalae</taxon>
        <taxon>asterids</taxon>
        <taxon>campanulids</taxon>
        <taxon>Asterales</taxon>
        <taxon>Asteraceae</taxon>
        <taxon>Carduoideae</taxon>
        <taxon>Cardueae</taxon>
        <taxon>Arctiinae</taxon>
        <taxon>Arctium</taxon>
    </lineage>
</organism>
<reference evidence="2" key="1">
    <citation type="journal article" date="2022" name="Mol. Ecol. Resour.">
        <title>The genomes of chicory, endive, great burdock and yacon provide insights into Asteraceae palaeo-polyploidization history and plant inulin production.</title>
        <authorList>
            <person name="Fan W."/>
            <person name="Wang S."/>
            <person name="Wang H."/>
            <person name="Wang A."/>
            <person name="Jiang F."/>
            <person name="Liu H."/>
            <person name="Zhao H."/>
            <person name="Xu D."/>
            <person name="Zhang Y."/>
        </authorList>
    </citation>
    <scope>NUCLEOTIDE SEQUENCE [LARGE SCALE GENOMIC DNA]</scope>
    <source>
        <strain evidence="2">cv. Niubang</strain>
    </source>
</reference>
<keyword evidence="2" id="KW-1185">Reference proteome</keyword>
<name>A0ACB9FKZ5_ARCLA</name>
<protein>
    <submittedName>
        <fullName evidence="1">Uncharacterized protein</fullName>
    </submittedName>
</protein>
<reference evidence="1 2" key="2">
    <citation type="journal article" date="2022" name="Mol. Ecol. Resour.">
        <title>The genomes of chicory, endive, great burdock and yacon provide insights into Asteraceae paleo-polyploidization history and plant inulin production.</title>
        <authorList>
            <person name="Fan W."/>
            <person name="Wang S."/>
            <person name="Wang H."/>
            <person name="Wang A."/>
            <person name="Jiang F."/>
            <person name="Liu H."/>
            <person name="Zhao H."/>
            <person name="Xu D."/>
            <person name="Zhang Y."/>
        </authorList>
    </citation>
    <scope>NUCLEOTIDE SEQUENCE [LARGE SCALE GENOMIC DNA]</scope>
    <source>
        <strain evidence="2">cv. Niubang</strain>
    </source>
</reference>
<evidence type="ECO:0000313" key="2">
    <source>
        <dbReference type="Proteomes" id="UP001055879"/>
    </source>
</evidence>
<accession>A0ACB9FKZ5</accession>
<dbReference type="EMBL" id="CM042047">
    <property type="protein sequence ID" value="KAI3771772.1"/>
    <property type="molecule type" value="Genomic_DNA"/>
</dbReference>
<gene>
    <name evidence="1" type="ORF">L6452_02940</name>
</gene>
<sequence>MIMYSTFIIAPGQCDGEPTSYMCILGLLRCDDHKGSEETLSFRFTLDPQSSLCVSSDTRKVKLLGSSLTRKPQLAFPTAPANLSLRFYLHPQSSTLRVSLS</sequence>
<comment type="caution">
    <text evidence="1">The sequence shown here is derived from an EMBL/GenBank/DDBJ whole genome shotgun (WGS) entry which is preliminary data.</text>
</comment>
<proteinExistence type="predicted"/>